<dbReference type="EMBL" id="OX465081">
    <property type="protein sequence ID" value="CAI9288480.1"/>
    <property type="molecule type" value="Genomic_DNA"/>
</dbReference>
<evidence type="ECO:0000313" key="2">
    <source>
        <dbReference type="Proteomes" id="UP001177003"/>
    </source>
</evidence>
<reference evidence="1" key="1">
    <citation type="submission" date="2023-04" db="EMBL/GenBank/DDBJ databases">
        <authorList>
            <person name="Vijverberg K."/>
            <person name="Xiong W."/>
            <person name="Schranz E."/>
        </authorList>
    </citation>
    <scope>NUCLEOTIDE SEQUENCE</scope>
</reference>
<accession>A0AA35Z9Q0</accession>
<dbReference type="AlphaFoldDB" id="A0AA35Z9Q0"/>
<proteinExistence type="predicted"/>
<keyword evidence="2" id="KW-1185">Reference proteome</keyword>
<gene>
    <name evidence="1" type="ORF">LSALG_LOCUS27776</name>
</gene>
<organism evidence="1 2">
    <name type="scientific">Lactuca saligna</name>
    <name type="common">Willowleaf lettuce</name>
    <dbReference type="NCBI Taxonomy" id="75948"/>
    <lineage>
        <taxon>Eukaryota</taxon>
        <taxon>Viridiplantae</taxon>
        <taxon>Streptophyta</taxon>
        <taxon>Embryophyta</taxon>
        <taxon>Tracheophyta</taxon>
        <taxon>Spermatophyta</taxon>
        <taxon>Magnoliopsida</taxon>
        <taxon>eudicotyledons</taxon>
        <taxon>Gunneridae</taxon>
        <taxon>Pentapetalae</taxon>
        <taxon>asterids</taxon>
        <taxon>campanulids</taxon>
        <taxon>Asterales</taxon>
        <taxon>Asteraceae</taxon>
        <taxon>Cichorioideae</taxon>
        <taxon>Cichorieae</taxon>
        <taxon>Lactucinae</taxon>
        <taxon>Lactuca</taxon>
    </lineage>
</organism>
<name>A0AA35Z9Q0_LACSI</name>
<dbReference type="Proteomes" id="UP001177003">
    <property type="component" value="Chromosome 5"/>
</dbReference>
<protein>
    <submittedName>
        <fullName evidence="1">Uncharacterized protein</fullName>
    </submittedName>
</protein>
<evidence type="ECO:0000313" key="1">
    <source>
        <dbReference type="EMBL" id="CAI9288480.1"/>
    </source>
</evidence>
<sequence length="120" mass="13196">MEFYADDLVPWLENQTSNLATGSASASVTIAMDALVPSSNTHLQTLRCGGWLGCRKTRGAVSLFRRPIVGLVLVVGSDKAKGRRAAVGRNREMGLRQLIVGGIRWENGCWQWCFLVVYRG</sequence>